<comment type="caution">
    <text evidence="2">The sequence shown here is derived from an EMBL/GenBank/DDBJ whole genome shotgun (WGS) entry which is preliminary data.</text>
</comment>
<feature type="region of interest" description="Disordered" evidence="1">
    <location>
        <begin position="136"/>
        <end position="167"/>
    </location>
</feature>
<gene>
    <name evidence="2" type="ORF">AW10_01682</name>
</gene>
<accession>A0A011PVB2</accession>
<dbReference type="PATRIC" id="fig|1454003.3.peg.1735"/>
<evidence type="ECO:0000256" key="1">
    <source>
        <dbReference type="SAM" id="MobiDB-lite"/>
    </source>
</evidence>
<protein>
    <submittedName>
        <fullName evidence="2">Uncharacterized protein</fullName>
    </submittedName>
</protein>
<dbReference type="Proteomes" id="UP000021816">
    <property type="component" value="Unassembled WGS sequence"/>
</dbReference>
<evidence type="ECO:0000313" key="2">
    <source>
        <dbReference type="EMBL" id="EXI80775.1"/>
    </source>
</evidence>
<sequence length="167" mass="17930">MIEQASGGGHQDVDAAAQGVDLRVDVHAAINQRRLEGHVLAVNAHALFDLRRKLAGWGQDQRPHALAWQGIGAGTGRHGAQALQQWQRETGSLAGAGLRTGEDVASFENQRNGLRLYRRRLGVALLGDNAGELGRQAERGKRLGQGESPVNDLLRHDANRAGSGAWN</sequence>
<dbReference type="AlphaFoldDB" id="A0A011PVB2"/>
<dbReference type="EMBL" id="JEMX01000029">
    <property type="protein sequence ID" value="EXI80775.1"/>
    <property type="molecule type" value="Genomic_DNA"/>
</dbReference>
<evidence type="ECO:0000313" key="3">
    <source>
        <dbReference type="Proteomes" id="UP000021816"/>
    </source>
</evidence>
<dbReference type="AntiFam" id="ANF00149">
    <property type="entry name" value="Shadow ORF (opposite cshA)"/>
</dbReference>
<organism evidence="2 3">
    <name type="scientific">Candidatus Accumulibacter appositus</name>
    <dbReference type="NCBI Taxonomy" id="1454003"/>
    <lineage>
        <taxon>Bacteria</taxon>
        <taxon>Pseudomonadati</taxon>
        <taxon>Pseudomonadota</taxon>
        <taxon>Betaproteobacteria</taxon>
        <taxon>Candidatus Accumulibacter</taxon>
    </lineage>
</organism>
<proteinExistence type="predicted"/>
<name>A0A011PVB2_9PROT</name>
<reference evidence="2 3" key="1">
    <citation type="submission" date="2014-02" db="EMBL/GenBank/DDBJ databases">
        <title>Expanding our view of genomic diversity in Candidatus Accumulibacter clades.</title>
        <authorList>
            <person name="Skennerton C.T."/>
            <person name="Barr J.J."/>
            <person name="Slater F.R."/>
            <person name="Bond P.L."/>
            <person name="Tyson G.W."/>
        </authorList>
    </citation>
    <scope>NUCLEOTIDE SEQUENCE [LARGE SCALE GENOMIC DNA]</scope>
    <source>
        <strain evidence="3">BA-92</strain>
    </source>
</reference>